<dbReference type="AlphaFoldDB" id="C1A6P5"/>
<dbReference type="PANTHER" id="PTHR43861:SF6">
    <property type="entry name" value="METHYLTRANSFERASE TYPE 11"/>
    <property type="match status" value="1"/>
</dbReference>
<reference evidence="2" key="1">
    <citation type="submission" date="2006-03" db="EMBL/GenBank/DDBJ databases">
        <title>Complete genome sequence of Gemmatimonas aurantiaca T-27 that represents a novel phylum Gemmatimonadetes.</title>
        <authorList>
            <person name="Takasaki K."/>
            <person name="Ichikawa N."/>
            <person name="Miura H."/>
            <person name="Matsushita S."/>
            <person name="Watanabe Y."/>
            <person name="Oguchi A."/>
            <person name="Ankai A."/>
            <person name="Yashiro I."/>
            <person name="Takahashi M."/>
            <person name="Terui Y."/>
            <person name="Fukui S."/>
            <person name="Yokoyama H."/>
            <person name="Tanikawa S."/>
            <person name="Hanada S."/>
            <person name="Kamagata Y."/>
            <person name="Fujita N."/>
        </authorList>
    </citation>
    <scope>NUCLEOTIDE SEQUENCE [LARGE SCALE GENOMIC DNA]</scope>
    <source>
        <strain evidence="2">T-27 / DSM 14586 / JCM 11422 / NBRC 100505</strain>
    </source>
</reference>
<dbReference type="Proteomes" id="UP000002209">
    <property type="component" value="Chromosome"/>
</dbReference>
<dbReference type="STRING" id="379066.GAU_0863"/>
<dbReference type="HOGENOM" id="CLU_082726_0_1_0"/>
<organism evidence="1 2">
    <name type="scientific">Gemmatimonas aurantiaca (strain DSM 14586 / JCM 11422 / NBRC 100505 / T-27)</name>
    <dbReference type="NCBI Taxonomy" id="379066"/>
    <lineage>
        <taxon>Bacteria</taxon>
        <taxon>Pseudomonadati</taxon>
        <taxon>Gemmatimonadota</taxon>
        <taxon>Gemmatimonadia</taxon>
        <taxon>Gemmatimonadales</taxon>
        <taxon>Gemmatimonadaceae</taxon>
        <taxon>Gemmatimonas</taxon>
    </lineage>
</organism>
<accession>C1A6P5</accession>
<proteinExistence type="predicted"/>
<dbReference type="CDD" id="cd02440">
    <property type="entry name" value="AdoMet_MTases"/>
    <property type="match status" value="1"/>
</dbReference>
<evidence type="ECO:0008006" key="3">
    <source>
        <dbReference type="Google" id="ProtNLM"/>
    </source>
</evidence>
<sequence>MDRDAFTLMADAERDHWWFRGRRFFIERMIQRLSLPPAANVLDAGCGSGGNLALLSGLGTLHGFEYDAEARAVAETLGLGKIAAGALPDGIPFGDTRFDLIGLFDVLEHLAEPVPSLEALRLRLQDGGALVLTVPALPWLWGPHDVVHNHYRRYTASTLRAHLTAAGYEVEYLSYMNLLLLPLAVAQRLKERLFGYRVEALTPSPFINNLLYRIWRLERAWIPQRRLTLGLSLLAVARPAR</sequence>
<dbReference type="SUPFAM" id="SSF53335">
    <property type="entry name" value="S-adenosyl-L-methionine-dependent methyltransferases"/>
    <property type="match status" value="1"/>
</dbReference>
<name>C1A6P5_GEMAT</name>
<keyword evidence="2" id="KW-1185">Reference proteome</keyword>
<dbReference type="KEGG" id="gau:GAU_0863"/>
<protein>
    <recommendedName>
        <fullName evidence="3">Class I SAM-dependent methyltransferase</fullName>
    </recommendedName>
</protein>
<dbReference type="InterPro" id="IPR029063">
    <property type="entry name" value="SAM-dependent_MTases_sf"/>
</dbReference>
<gene>
    <name evidence="1" type="ordered locus">GAU_0863</name>
</gene>
<dbReference type="RefSeq" id="WP_012682352.1">
    <property type="nucleotide sequence ID" value="NC_012489.1"/>
</dbReference>
<dbReference type="EMBL" id="AP009153">
    <property type="protein sequence ID" value="BAH37905.1"/>
    <property type="molecule type" value="Genomic_DNA"/>
</dbReference>
<dbReference type="PANTHER" id="PTHR43861">
    <property type="entry name" value="TRANS-ACONITATE 2-METHYLTRANSFERASE-RELATED"/>
    <property type="match status" value="1"/>
</dbReference>
<dbReference type="Pfam" id="PF13489">
    <property type="entry name" value="Methyltransf_23"/>
    <property type="match status" value="1"/>
</dbReference>
<dbReference type="Gene3D" id="3.40.50.150">
    <property type="entry name" value="Vaccinia Virus protein VP39"/>
    <property type="match status" value="1"/>
</dbReference>
<dbReference type="eggNOG" id="COG0500">
    <property type="taxonomic scope" value="Bacteria"/>
</dbReference>
<evidence type="ECO:0000313" key="2">
    <source>
        <dbReference type="Proteomes" id="UP000002209"/>
    </source>
</evidence>
<evidence type="ECO:0000313" key="1">
    <source>
        <dbReference type="EMBL" id="BAH37905.1"/>
    </source>
</evidence>